<dbReference type="Gene3D" id="1.10.8.850">
    <property type="entry name" value="Histone-lysine N methyltransferase , C-terminal domain-like"/>
    <property type="match status" value="1"/>
</dbReference>
<dbReference type="PANTHER" id="PTHR27008:SF499">
    <property type="entry name" value="OS06G0581500 PROTEIN"/>
    <property type="match status" value="1"/>
</dbReference>
<evidence type="ECO:0000256" key="6">
    <source>
        <dbReference type="ARBA" id="ARBA00022553"/>
    </source>
</evidence>
<dbReference type="SUPFAM" id="SSF56112">
    <property type="entry name" value="Protein kinase-like (PK-like)"/>
    <property type="match status" value="2"/>
</dbReference>
<dbReference type="Gene3D" id="1.10.510.10">
    <property type="entry name" value="Transferase(Phosphotransferase) domain 1"/>
    <property type="match status" value="2"/>
</dbReference>
<evidence type="ECO:0000313" key="25">
    <source>
        <dbReference type="Proteomes" id="UP000077755"/>
    </source>
</evidence>
<accession>A0AAF0XSR8</accession>
<evidence type="ECO:0000256" key="1">
    <source>
        <dbReference type="ARBA" id="ARBA00004162"/>
    </source>
</evidence>
<keyword evidence="5" id="KW-0723">Serine/threonine-protein kinase</keyword>
<feature type="domain" description="Protein kinase" evidence="23">
    <location>
        <begin position="596"/>
        <end position="913"/>
    </location>
</feature>
<protein>
    <recommendedName>
        <fullName evidence="3">non-specific serine/threonine protein kinase</fullName>
        <ecNumber evidence="3">2.7.11.1</ecNumber>
    </recommendedName>
</protein>
<evidence type="ECO:0000256" key="16">
    <source>
        <dbReference type="ARBA" id="ARBA00023136"/>
    </source>
</evidence>
<evidence type="ECO:0000256" key="18">
    <source>
        <dbReference type="ARBA" id="ARBA00023180"/>
    </source>
</evidence>
<evidence type="ECO:0000256" key="5">
    <source>
        <dbReference type="ARBA" id="ARBA00022527"/>
    </source>
</evidence>
<reference evidence="24" key="1">
    <citation type="journal article" date="2016" name="Nat. Genet.">
        <title>A high-quality carrot genome assembly provides new insights into carotenoid accumulation and asterid genome evolution.</title>
        <authorList>
            <person name="Iorizzo M."/>
            <person name="Ellison S."/>
            <person name="Senalik D."/>
            <person name="Zeng P."/>
            <person name="Satapoomin P."/>
            <person name="Huang J."/>
            <person name="Bowman M."/>
            <person name="Iovene M."/>
            <person name="Sanseverino W."/>
            <person name="Cavagnaro P."/>
            <person name="Yildiz M."/>
            <person name="Macko-Podgorni A."/>
            <person name="Moranska E."/>
            <person name="Grzebelus E."/>
            <person name="Grzebelus D."/>
            <person name="Ashrafi H."/>
            <person name="Zheng Z."/>
            <person name="Cheng S."/>
            <person name="Spooner D."/>
            <person name="Van Deynze A."/>
            <person name="Simon P."/>
        </authorList>
    </citation>
    <scope>NUCLEOTIDE SEQUENCE</scope>
    <source>
        <tissue evidence="24">Leaf</tissue>
    </source>
</reference>
<keyword evidence="18" id="KW-0325">Glycoprotein</keyword>
<dbReference type="SUPFAM" id="SSF52058">
    <property type="entry name" value="L domain-like"/>
    <property type="match status" value="1"/>
</dbReference>
<keyword evidence="7" id="KW-0433">Leucine-rich repeat</keyword>
<dbReference type="GO" id="GO:0005886">
    <property type="term" value="C:plasma membrane"/>
    <property type="evidence" value="ECO:0007669"/>
    <property type="project" value="UniProtKB-SubCell"/>
</dbReference>
<dbReference type="GO" id="GO:0005524">
    <property type="term" value="F:ATP binding"/>
    <property type="evidence" value="ECO:0007669"/>
    <property type="project" value="UniProtKB-KW"/>
</dbReference>
<dbReference type="Gene3D" id="3.30.200.20">
    <property type="entry name" value="Phosphorylase Kinase, domain 1"/>
    <property type="match status" value="2"/>
</dbReference>
<dbReference type="PANTHER" id="PTHR27008">
    <property type="entry name" value="OS04G0122200 PROTEIN"/>
    <property type="match status" value="1"/>
</dbReference>
<dbReference type="Pfam" id="PF10440">
    <property type="entry name" value="WIYLD"/>
    <property type="match status" value="1"/>
</dbReference>
<dbReference type="GO" id="GO:0004674">
    <property type="term" value="F:protein serine/threonine kinase activity"/>
    <property type="evidence" value="ECO:0007669"/>
    <property type="project" value="UniProtKB-KW"/>
</dbReference>
<keyword evidence="4" id="KW-1003">Cell membrane</keyword>
<evidence type="ECO:0000256" key="14">
    <source>
        <dbReference type="ARBA" id="ARBA00022840"/>
    </source>
</evidence>
<organism evidence="24 25">
    <name type="scientific">Daucus carota subsp. sativus</name>
    <name type="common">Carrot</name>
    <dbReference type="NCBI Taxonomy" id="79200"/>
    <lineage>
        <taxon>Eukaryota</taxon>
        <taxon>Viridiplantae</taxon>
        <taxon>Streptophyta</taxon>
        <taxon>Embryophyta</taxon>
        <taxon>Tracheophyta</taxon>
        <taxon>Spermatophyta</taxon>
        <taxon>Magnoliopsida</taxon>
        <taxon>eudicotyledons</taxon>
        <taxon>Gunneridae</taxon>
        <taxon>Pentapetalae</taxon>
        <taxon>asterids</taxon>
        <taxon>campanulids</taxon>
        <taxon>Apiales</taxon>
        <taxon>Apiaceae</taxon>
        <taxon>Apioideae</taxon>
        <taxon>Scandiceae</taxon>
        <taxon>Daucinae</taxon>
        <taxon>Daucus</taxon>
        <taxon>Daucus sect. Daucus</taxon>
    </lineage>
</organism>
<evidence type="ECO:0000256" key="19">
    <source>
        <dbReference type="ARBA" id="ARBA00047899"/>
    </source>
</evidence>
<keyword evidence="9 22" id="KW-0812">Transmembrane</keyword>
<keyword evidence="16 22" id="KW-0472">Membrane</keyword>
<dbReference type="Proteomes" id="UP000077755">
    <property type="component" value="Chromosome 8"/>
</dbReference>
<dbReference type="InterPro" id="IPR011009">
    <property type="entry name" value="Kinase-like_dom_sf"/>
</dbReference>
<dbReference type="InterPro" id="IPR032675">
    <property type="entry name" value="LRR_dom_sf"/>
</dbReference>
<dbReference type="FunFam" id="1.10.510.10:FF:000358">
    <property type="entry name" value="Putative leucine-rich repeat receptor-like serine/threonine-protein kinase"/>
    <property type="match status" value="1"/>
</dbReference>
<comment type="catalytic activity">
    <reaction evidence="20">
        <text>L-seryl-[protein] + ATP = O-phospho-L-seryl-[protein] + ADP + H(+)</text>
        <dbReference type="Rhea" id="RHEA:17989"/>
        <dbReference type="Rhea" id="RHEA-COMP:9863"/>
        <dbReference type="Rhea" id="RHEA-COMP:11604"/>
        <dbReference type="ChEBI" id="CHEBI:15378"/>
        <dbReference type="ChEBI" id="CHEBI:29999"/>
        <dbReference type="ChEBI" id="CHEBI:30616"/>
        <dbReference type="ChEBI" id="CHEBI:83421"/>
        <dbReference type="ChEBI" id="CHEBI:456216"/>
        <dbReference type="EC" id="2.7.11.1"/>
    </reaction>
</comment>
<keyword evidence="25" id="KW-1185">Reference proteome</keyword>
<dbReference type="PROSITE" id="PS50011">
    <property type="entry name" value="PROTEIN_KINASE_DOM"/>
    <property type="match status" value="2"/>
</dbReference>
<dbReference type="FunFam" id="3.80.10.10:FF:000101">
    <property type="entry name" value="LRR receptor-like serine/threonine-protein kinase ERECTA"/>
    <property type="match status" value="1"/>
</dbReference>
<dbReference type="InterPro" id="IPR051809">
    <property type="entry name" value="Plant_receptor-like_S/T_kinase"/>
</dbReference>
<dbReference type="Pfam" id="PF00560">
    <property type="entry name" value="LRR_1"/>
    <property type="match status" value="3"/>
</dbReference>
<evidence type="ECO:0000256" key="20">
    <source>
        <dbReference type="ARBA" id="ARBA00048679"/>
    </source>
</evidence>
<proteinExistence type="predicted"/>
<evidence type="ECO:0000259" key="23">
    <source>
        <dbReference type="PROSITE" id="PS50011"/>
    </source>
</evidence>
<dbReference type="Pfam" id="PF07714">
    <property type="entry name" value="PK_Tyr_Ser-Thr"/>
    <property type="match status" value="2"/>
</dbReference>
<feature type="transmembrane region" description="Helical" evidence="22">
    <location>
        <begin position="546"/>
        <end position="564"/>
    </location>
</feature>
<dbReference type="InterPro" id="IPR018848">
    <property type="entry name" value="WIYLD_domain"/>
</dbReference>
<evidence type="ECO:0000256" key="21">
    <source>
        <dbReference type="SAM" id="MobiDB-lite"/>
    </source>
</evidence>
<dbReference type="InterPro" id="IPR043017">
    <property type="entry name" value="WIYLD_dom_sf"/>
</dbReference>
<dbReference type="Gene3D" id="3.80.10.10">
    <property type="entry name" value="Ribonuclease Inhibitor"/>
    <property type="match status" value="3"/>
</dbReference>
<keyword evidence="11" id="KW-0677">Repeat</keyword>
<evidence type="ECO:0000256" key="17">
    <source>
        <dbReference type="ARBA" id="ARBA00023170"/>
    </source>
</evidence>
<dbReference type="InterPro" id="IPR000719">
    <property type="entry name" value="Prot_kinase_dom"/>
</dbReference>
<evidence type="ECO:0000256" key="13">
    <source>
        <dbReference type="ARBA" id="ARBA00022777"/>
    </source>
</evidence>
<evidence type="ECO:0000256" key="3">
    <source>
        <dbReference type="ARBA" id="ARBA00012513"/>
    </source>
</evidence>
<evidence type="ECO:0000256" key="2">
    <source>
        <dbReference type="ARBA" id="ARBA00004479"/>
    </source>
</evidence>
<feature type="region of interest" description="Disordered" evidence="21">
    <location>
        <begin position="56"/>
        <end position="87"/>
    </location>
</feature>
<keyword evidence="8" id="KW-0808">Transferase</keyword>
<evidence type="ECO:0000256" key="12">
    <source>
        <dbReference type="ARBA" id="ARBA00022741"/>
    </source>
</evidence>
<feature type="domain" description="Protein kinase" evidence="23">
    <location>
        <begin position="937"/>
        <end position="1109"/>
    </location>
</feature>
<gene>
    <name evidence="24" type="ORF">DCAR_0831968</name>
</gene>
<keyword evidence="17" id="KW-0675">Receptor</keyword>
<keyword evidence="13" id="KW-0418">Kinase</keyword>
<evidence type="ECO:0000313" key="24">
    <source>
        <dbReference type="EMBL" id="WOH12464.1"/>
    </source>
</evidence>
<evidence type="ECO:0000256" key="10">
    <source>
        <dbReference type="ARBA" id="ARBA00022729"/>
    </source>
</evidence>
<dbReference type="InterPro" id="IPR013210">
    <property type="entry name" value="LRR_N_plant-typ"/>
</dbReference>
<evidence type="ECO:0000256" key="7">
    <source>
        <dbReference type="ARBA" id="ARBA00022614"/>
    </source>
</evidence>
<keyword evidence="12" id="KW-0547">Nucleotide-binding</keyword>
<dbReference type="InterPro" id="IPR001245">
    <property type="entry name" value="Ser-Thr/Tyr_kinase_cat_dom"/>
</dbReference>
<comment type="catalytic activity">
    <reaction evidence="19">
        <text>L-threonyl-[protein] + ATP = O-phospho-L-threonyl-[protein] + ADP + H(+)</text>
        <dbReference type="Rhea" id="RHEA:46608"/>
        <dbReference type="Rhea" id="RHEA-COMP:11060"/>
        <dbReference type="Rhea" id="RHEA-COMP:11605"/>
        <dbReference type="ChEBI" id="CHEBI:15378"/>
        <dbReference type="ChEBI" id="CHEBI:30013"/>
        <dbReference type="ChEBI" id="CHEBI:30616"/>
        <dbReference type="ChEBI" id="CHEBI:61977"/>
        <dbReference type="ChEBI" id="CHEBI:456216"/>
        <dbReference type="EC" id="2.7.11.1"/>
    </reaction>
</comment>
<dbReference type="AlphaFoldDB" id="A0AAF0XSR8"/>
<comment type="subcellular location">
    <subcellularLocation>
        <location evidence="1">Cell membrane</location>
        <topology evidence="1">Single-pass membrane protein</topology>
    </subcellularLocation>
    <subcellularLocation>
        <location evidence="2">Membrane</location>
        <topology evidence="2">Single-pass type I membrane protein</topology>
    </subcellularLocation>
</comment>
<keyword evidence="6" id="KW-0597">Phosphoprotein</keyword>
<dbReference type="Pfam" id="PF08263">
    <property type="entry name" value="LRRNT_2"/>
    <property type="match status" value="1"/>
</dbReference>
<evidence type="ECO:0000256" key="8">
    <source>
        <dbReference type="ARBA" id="ARBA00022679"/>
    </source>
</evidence>
<keyword evidence="10" id="KW-0732">Signal</keyword>
<keyword evidence="14" id="KW-0067">ATP-binding</keyword>
<keyword evidence="15 22" id="KW-1133">Transmembrane helix</keyword>
<sequence>MDAALDAMKEYGFKEKDIKQAVKELLEVYGGTQAWPHIEDHGYSMLLEVILSNQEGENGEAGPSQTGANQPEETMASEPLNGDTEQNLDTAPIGNMIFLSDREVDRLFRLKVLSFGQNALEGNIPDTLGRVIRYMPSSAKKFPDGYHFPGTGDLRMCIHINPEHPLTLVISKSDTGYILYLFLICPTQIIPTSAAMVKGNETDQLALLAFKEKIIHDPQGAFSSWNMSLNFCSWAGITCSKQHKRVTSINLASKAFVGSLPRDIGNISFLTETVLTNNSLQGTIPQEVDRLFSLKVLSLGRNALEGNIPDTLGRVNRLVILELFSNNLSGAIPTSVVNLSSLNVFNLANNTLQGSIPSDLGLTHHNLQKIQLSDNRLSGTIPISLCNASKLQVIHLQFNSFTGPIPVDFGRLLFLQKLVLTNNNLGFGEKDDLSFIKSLINCSSLKILDGCIPQSMKNLRGVQNVDLSRNNLSGTIPVFFVTLSLIYLNLSWNNLEGEIPTKGVFADAVAVSMAGNKGLCGGIPGLQLPRCSSDRSKKHKVSSDQLFFLIGYILGLLIFCLFWMKRMIKESRPKRPISVPSIRLPYQELHQATIGFSPANLVNKDCLGSVYRGELGPQYREKAFAIKVFNEESSSAFNTECEVLQKICHRNIVKIISTCSMIVRKHEFKAIVYKFMEHGSLERWLHPRNMTFSDTQDMPQILNLVTKINIAIDIASALAYLHNQLDKSLAHRNLKPSNIWLDKDMRAYVSNFGLAKFITEINSTRQGSLTALAGTSGYMPPEYYRGSIVSTKGDVYSYGIILLEMLTGKRTTDSMFDERFKLQDFVSNALPDGIRKIIDPVHLHELDSGNVAHTEASLSVLFNIGVTCAMEVSQLRPYMDDTRSMLENVRSIYKDDRSFLTAEWKATRTMKMYGTKKMYTSSITLSYMDLHKATNGFSSTNLVGAGGFGSVYKGESTDKIFRLLSRNSGIEDGIGTPVAIKVFNLKRRGAVRSFNTEYQILRNIHHPNFVKIITTCESVDQEGHDFRAILYEFMDREYGLGVQMTTKGDTYSFGILLLEMLTGKKPGHRMFRGGLTLHNFVSISLPDDVINIADPLMQVMTSADIGDGQ</sequence>
<dbReference type="EMBL" id="CP093350">
    <property type="protein sequence ID" value="WOH12464.1"/>
    <property type="molecule type" value="Genomic_DNA"/>
</dbReference>
<feature type="compositionally biased region" description="Polar residues" evidence="21">
    <location>
        <begin position="63"/>
        <end position="72"/>
    </location>
</feature>
<name>A0AAF0XSR8_DAUCS</name>
<evidence type="ECO:0000256" key="9">
    <source>
        <dbReference type="ARBA" id="ARBA00022692"/>
    </source>
</evidence>
<reference evidence="24" key="2">
    <citation type="submission" date="2022-03" db="EMBL/GenBank/DDBJ databases">
        <title>Draft title - Genomic analysis of global carrot germplasm unveils the trajectory of domestication and the origin of high carotenoid orange carrot.</title>
        <authorList>
            <person name="Iorizzo M."/>
            <person name="Ellison S."/>
            <person name="Senalik D."/>
            <person name="Macko-Podgorni A."/>
            <person name="Grzebelus D."/>
            <person name="Bostan H."/>
            <person name="Rolling W."/>
            <person name="Curaba J."/>
            <person name="Simon P."/>
        </authorList>
    </citation>
    <scope>NUCLEOTIDE SEQUENCE</scope>
    <source>
        <tissue evidence="24">Leaf</tissue>
    </source>
</reference>
<dbReference type="EC" id="2.7.11.1" evidence="3"/>
<evidence type="ECO:0000256" key="11">
    <source>
        <dbReference type="ARBA" id="ARBA00022737"/>
    </source>
</evidence>
<dbReference type="InterPro" id="IPR001611">
    <property type="entry name" value="Leu-rich_rpt"/>
</dbReference>
<evidence type="ECO:0000256" key="4">
    <source>
        <dbReference type="ARBA" id="ARBA00022475"/>
    </source>
</evidence>
<evidence type="ECO:0000256" key="22">
    <source>
        <dbReference type="SAM" id="Phobius"/>
    </source>
</evidence>
<evidence type="ECO:0000256" key="15">
    <source>
        <dbReference type="ARBA" id="ARBA00022989"/>
    </source>
</evidence>